<evidence type="ECO:0000256" key="4">
    <source>
        <dbReference type="ARBA" id="ARBA00023139"/>
    </source>
</evidence>
<dbReference type="RefSeq" id="WP_076325479.1">
    <property type="nucleotide sequence ID" value="NZ_MRTF01000011.1"/>
</dbReference>
<protein>
    <submittedName>
        <fullName evidence="8">ABC transporter substrate-binding protein</fullName>
    </submittedName>
</protein>
<dbReference type="SUPFAM" id="SSF53850">
    <property type="entry name" value="Periplasmic binding protein-like II"/>
    <property type="match status" value="1"/>
</dbReference>
<feature type="signal peptide" evidence="7">
    <location>
        <begin position="1"/>
        <end position="30"/>
    </location>
</feature>
<proteinExistence type="predicted"/>
<evidence type="ECO:0000256" key="2">
    <source>
        <dbReference type="ARBA" id="ARBA00022729"/>
    </source>
</evidence>
<dbReference type="Gene3D" id="3.40.190.10">
    <property type="entry name" value="Periplasmic binding protein-like II"/>
    <property type="match status" value="1"/>
</dbReference>
<dbReference type="PANTHER" id="PTHR43649:SF33">
    <property type="entry name" value="POLYGALACTURONAN_RHAMNOGALACTURONAN-BINDING PROTEIN YTCQ"/>
    <property type="match status" value="1"/>
</dbReference>
<dbReference type="EMBL" id="MRTF01000011">
    <property type="protein sequence ID" value="OME89062.1"/>
    <property type="molecule type" value="Genomic_DNA"/>
</dbReference>
<keyword evidence="2 7" id="KW-0732">Signal</keyword>
<sequence>MKLKRTLVLLSVFILSISLLLSGCSTDVGGQQEDTTETVAVDTPSTKESPTDAKAQDEQVLSTTDEVTIKILYPWGQEAFDKLFKDIDEKLPNINVELVDSQAQLEPLQELNAKQIVPDIIFANWGIDALQELDMIEPLDDLIESHQFDLSGIDPSIIAYWRLVDSEGRLLGMPTASDNYTMFYNKEVFDLFGVPYPTGDLTWDDMVDLAKKLTGERDGIQYHGLEMGPGFAGTEALVPLKQLNVNLTDPETGEVLITKEPAIIKYLELMKKFYSIPGIYSDDPEVRKDYSFQNKNVAMIVSWPGYIKWGIGDPEITKHIQSVPVPVWPELPNIAPASFSHPFIINKYSEHKDEAFQVLAEYVSPEHQAQLARIGDRPVLTDPKVYEEFGAELEVYEGMDINAFFSRQPVIPKTISKWDQYVDLSGSLMKFSESDMNIPEFLRVLQEESEAKIKDAMAKGK</sequence>
<evidence type="ECO:0000256" key="6">
    <source>
        <dbReference type="SAM" id="MobiDB-lite"/>
    </source>
</evidence>
<keyword evidence="4" id="KW-0564">Palmitate</keyword>
<dbReference type="Pfam" id="PF01547">
    <property type="entry name" value="SBP_bac_1"/>
    <property type="match status" value="1"/>
</dbReference>
<organism evidence="8 9">
    <name type="scientific">Paenibacillus lautus</name>
    <name type="common">Bacillus lautus</name>
    <dbReference type="NCBI Taxonomy" id="1401"/>
    <lineage>
        <taxon>Bacteria</taxon>
        <taxon>Bacillati</taxon>
        <taxon>Bacillota</taxon>
        <taxon>Bacilli</taxon>
        <taxon>Bacillales</taxon>
        <taxon>Paenibacillaceae</taxon>
        <taxon>Paenibacillus</taxon>
    </lineage>
</organism>
<evidence type="ECO:0000256" key="7">
    <source>
        <dbReference type="SAM" id="SignalP"/>
    </source>
</evidence>
<dbReference type="OrthoDB" id="3928382at2"/>
<dbReference type="AlphaFoldDB" id="A0A1R1AUI1"/>
<feature type="region of interest" description="Disordered" evidence="6">
    <location>
        <begin position="27"/>
        <end position="53"/>
    </location>
</feature>
<dbReference type="InterPro" id="IPR050490">
    <property type="entry name" value="Bact_solute-bd_prot1"/>
</dbReference>
<evidence type="ECO:0000256" key="1">
    <source>
        <dbReference type="ARBA" id="ARBA00022475"/>
    </source>
</evidence>
<evidence type="ECO:0000313" key="8">
    <source>
        <dbReference type="EMBL" id="OME89062.1"/>
    </source>
</evidence>
<keyword evidence="5" id="KW-0449">Lipoprotein</keyword>
<evidence type="ECO:0000256" key="3">
    <source>
        <dbReference type="ARBA" id="ARBA00023136"/>
    </source>
</evidence>
<accession>A0A1R1AUI1</accession>
<comment type="caution">
    <text evidence="8">The sequence shown here is derived from an EMBL/GenBank/DDBJ whole genome shotgun (WGS) entry which is preliminary data.</text>
</comment>
<dbReference type="Proteomes" id="UP000187074">
    <property type="component" value="Unassembled WGS sequence"/>
</dbReference>
<dbReference type="PANTHER" id="PTHR43649">
    <property type="entry name" value="ARABINOSE-BINDING PROTEIN-RELATED"/>
    <property type="match status" value="1"/>
</dbReference>
<reference evidence="8 9" key="1">
    <citation type="submission" date="2016-11" db="EMBL/GenBank/DDBJ databases">
        <title>Paenibacillus species isolates.</title>
        <authorList>
            <person name="Beno S.M."/>
        </authorList>
    </citation>
    <scope>NUCLEOTIDE SEQUENCE [LARGE SCALE GENOMIC DNA]</scope>
    <source>
        <strain evidence="8 9">FSL F4-0100</strain>
    </source>
</reference>
<dbReference type="InterPro" id="IPR006059">
    <property type="entry name" value="SBP"/>
</dbReference>
<evidence type="ECO:0000313" key="9">
    <source>
        <dbReference type="Proteomes" id="UP000187074"/>
    </source>
</evidence>
<dbReference type="PROSITE" id="PS51257">
    <property type="entry name" value="PROKAR_LIPOPROTEIN"/>
    <property type="match status" value="1"/>
</dbReference>
<feature type="chain" id="PRO_5012344915" evidence="7">
    <location>
        <begin position="31"/>
        <end position="461"/>
    </location>
</feature>
<evidence type="ECO:0000256" key="5">
    <source>
        <dbReference type="ARBA" id="ARBA00023288"/>
    </source>
</evidence>
<keyword evidence="1" id="KW-1003">Cell membrane</keyword>
<gene>
    <name evidence="8" type="ORF">BK123_27165</name>
</gene>
<dbReference type="STRING" id="1401.BK123_27165"/>
<keyword evidence="3" id="KW-0472">Membrane</keyword>
<name>A0A1R1AUI1_PAELA</name>